<evidence type="ECO:0000256" key="4">
    <source>
        <dbReference type="ARBA" id="ARBA00022895"/>
    </source>
</evidence>
<evidence type="ECO:0000256" key="2">
    <source>
        <dbReference type="ARBA" id="ARBA00004574"/>
    </source>
</evidence>
<feature type="compositionally biased region" description="Basic and acidic residues" evidence="7">
    <location>
        <begin position="32"/>
        <end position="48"/>
    </location>
</feature>
<keyword evidence="6" id="KW-0131">Cell cycle</keyword>
<feature type="compositionally biased region" description="Polar residues" evidence="7">
    <location>
        <begin position="1364"/>
        <end position="1373"/>
    </location>
</feature>
<feature type="compositionally biased region" description="Polar residues" evidence="7">
    <location>
        <begin position="49"/>
        <end position="62"/>
    </location>
</feature>
<comment type="caution">
    <text evidence="9">The sequence shown here is derived from an EMBL/GenBank/DDBJ whole genome shotgun (WGS) entry which is preliminary data.</text>
</comment>
<feature type="compositionally biased region" description="Polar residues" evidence="7">
    <location>
        <begin position="1488"/>
        <end position="1498"/>
    </location>
</feature>
<keyword evidence="3" id="KW-0158">Chromosome</keyword>
<feature type="compositionally biased region" description="Polar residues" evidence="7">
    <location>
        <begin position="1653"/>
        <end position="1666"/>
    </location>
</feature>
<evidence type="ECO:0000313" key="9">
    <source>
        <dbReference type="EMBL" id="KAH0559014.1"/>
    </source>
</evidence>
<comment type="subcellular location">
    <subcellularLocation>
        <location evidence="2">Chromosome</location>
        <location evidence="2">Telomere</location>
    </subcellularLocation>
    <subcellularLocation>
        <location evidence="1">Nucleus</location>
    </subcellularLocation>
</comment>
<evidence type="ECO:0000313" key="10">
    <source>
        <dbReference type="Proteomes" id="UP000750711"/>
    </source>
</evidence>
<feature type="region of interest" description="Disordered" evidence="7">
    <location>
        <begin position="1259"/>
        <end position="1748"/>
    </location>
</feature>
<keyword evidence="10" id="KW-1185">Reference proteome</keyword>
<evidence type="ECO:0000259" key="8">
    <source>
        <dbReference type="Pfam" id="PF12231"/>
    </source>
</evidence>
<keyword evidence="5" id="KW-0539">Nucleus</keyword>
<evidence type="ECO:0000256" key="6">
    <source>
        <dbReference type="ARBA" id="ARBA00023306"/>
    </source>
</evidence>
<proteinExistence type="predicted"/>
<dbReference type="PANTHER" id="PTHR22928">
    <property type="entry name" value="TELOMERE-ASSOCIATED PROTEIN RIF1"/>
    <property type="match status" value="1"/>
</dbReference>
<dbReference type="InterPro" id="IPR016024">
    <property type="entry name" value="ARM-type_fold"/>
</dbReference>
<dbReference type="PANTHER" id="PTHR22928:SF3">
    <property type="entry name" value="TELOMERE-ASSOCIATED PROTEIN RIF1"/>
    <property type="match status" value="1"/>
</dbReference>
<sequence>MPLPLAVPSPAFSYVPLRNFDDLTPRPPTPPRDSKASDARAVLLRDSKPQSNSPSSAGSAHLQTGGKARKRVGFSPLRTSYHRLPTFSGDSTYGAPLKPLPPSRELKSSKSILKPFEQPIPLQPTDFSGLPGQGISAHSYANFANMLQSVLQQLAGTVRSNRLDAYFAISGTLRAYQDETPDLEAMTKQMGLFMQFIQRDMCATLESGSLDTALITKALKLLTIFFCSPQLSGALTDEFCSFVMDHAIATVEDAQIPKVLTTHYVHLLMHQKFSHKVMTASRANRLVTALHQEHIKGTGLTADRLVVYQKLLSQARPVMISRAAEWMEHLLSSMLSPIKEIQCRAVEFGMEAGISLGAVKDVSRVISNLSNRETEGTIFVDYLGKRLSKMVADKEDGAHAARVWSVVVMFFRSRPHQLEHWEHIQLWLRVVQECFNSSDMATRNQASIAWNKLVYSISPDAETSEKTIKMLRIPISGPLDKKGNDKSSVNARQMALATLCNLLYYSLSPRAPSKQLDLCWNEHVEEVLVKVFLSGVSESDQACRILAALFDGRQPKPWAIDRATQSNAITPEELPRLDSKWVRSRTGKILNLIEVALSRVSWSDDLNDKAPIQRLWLNFTKTISDAGSLEVKISNELMESMAHMFNMFQRIWKLGPRALGVGANQPRDAFLKRFGFLIRAAMSHIGTICFTEKVLSLDSQQQFEAVSTPSHRSSSSSHGPKLSVSPVLHLFQLCLQLPAGVMITPLYYDMVREMLEACCNSRGSRRTRLELLKQCIQTLQTPTSAYAEPTHITAVWQVIAGLAENAMLMAAQEKALNSPQPVGHEYRDMRFVLEWGAKNHQTYHFQTWKNLLVKFVDSVKQETGDGGVALAIVEPLAGVLKLEEANNNDGIILAYGSLTLEAAVYPRNRQALDAAQKALWGLGIGVRRTPPFDPFDHLYQMINHLLIASYGSLLSINHDNVRAFLIQVSALIDRCPLSLLSNLLKRIQEGIGVWVEDLGHRLGEKDSGLLETVLELWSGVGLAIPRLPRKDSFMLRNLSTLISCGLGSRRKTIANATADLWNSTFGQQNALDYPQKVKNALLRLRPIVDLQLPTFPESVEDEIAPTPPEFSESQEDDITREHIHFSSPTPGPSVYTPSSKERLHLPARDASKSPLRTYTVVHTPEKPSGARSTNLTPKLRLRHDDSQIQFTRIESSPISDTGIDSQLLTAHQKDVRERQHVDAAAMFPDIRSSPKTITPKGRDLFQQNATSSDLLSFGRVAAGDSNTPTLPPPPRGKDDLIESPPTREGNYSPPSPPPMPTEGHTRGREASSLSPPLEAHEQAEVEGTDALDIFRTSAREYFDLTGTDDREPDPPVGAIAATEIKSSSPTSPANAKKYYSPEVEIVEIDSDDEQGREREASVQRGRTDETTQPPSDELANSQDLLQGEITEAPKTPPHQRRSKSRGVPTAGLAFLAPEGQSRGSDLLTSTLRSPPVLREEHTIEIPGTTDNIQNSPSPRRSPIVQKFAGISQRTSGPDHGSVNQIPDSHAKPVTRGVSLANSMENSTAGESESELLNELNSTDKSSDSRSPSPPLKRKRIRAPPLGPRKARKTKQDVEEGDESMGDCIVVLPPPGKLPPPSKSASGKTTGRKSKNATKSLEPSDYSNEKLSRMSPTSYNKRMTLTRLTGVRKRLASQSTELDDSAETPTGRKKKARNSNSTTPPSSAKGRKSARLNHASVPSPRPAHDAVRHSHAYASSEDVSRVEDSQVVTSIQEVLPREMKHMGTIDGGHVAERGNIGSYRKQIGHDEGVSASESGGNFETAREVPSDADEITVSFTDKPNPVPTETASGIPNIHAHTSNSERGSSSTPVMGRGIIDGLKKILRDIQRAVLGREEAIEVRGLLGDISNQVNKASTS</sequence>
<feature type="compositionally biased region" description="Low complexity" evidence="7">
    <location>
        <begin position="1554"/>
        <end position="1563"/>
    </location>
</feature>
<evidence type="ECO:0000256" key="7">
    <source>
        <dbReference type="SAM" id="MobiDB-lite"/>
    </source>
</evidence>
<accession>A0A9P8LBA6</accession>
<feature type="compositionally biased region" description="Basic and acidic residues" evidence="7">
    <location>
        <begin position="1393"/>
        <end position="1409"/>
    </location>
</feature>
<dbReference type="SUPFAM" id="SSF48371">
    <property type="entry name" value="ARM repeat"/>
    <property type="match status" value="1"/>
</dbReference>
<feature type="compositionally biased region" description="Polar residues" evidence="7">
    <location>
        <begin position="1511"/>
        <end position="1526"/>
    </location>
</feature>
<feature type="region of interest" description="Disordered" evidence="7">
    <location>
        <begin position="1790"/>
        <end position="1809"/>
    </location>
</feature>
<protein>
    <recommendedName>
        <fullName evidence="8">Telomere-associated protein Rif1 N-terminal domain-containing protein</fullName>
    </recommendedName>
</protein>
<evidence type="ECO:0000256" key="3">
    <source>
        <dbReference type="ARBA" id="ARBA00022454"/>
    </source>
</evidence>
<dbReference type="GO" id="GO:0005634">
    <property type="term" value="C:nucleus"/>
    <property type="evidence" value="ECO:0007669"/>
    <property type="project" value="UniProtKB-SubCell"/>
</dbReference>
<dbReference type="GO" id="GO:0000723">
    <property type="term" value="P:telomere maintenance"/>
    <property type="evidence" value="ECO:0007669"/>
    <property type="project" value="TreeGrafter"/>
</dbReference>
<dbReference type="EMBL" id="JAGHQM010000681">
    <property type="protein sequence ID" value="KAH0559014.1"/>
    <property type="molecule type" value="Genomic_DNA"/>
</dbReference>
<organism evidence="9 10">
    <name type="scientific">Trichoglossum hirsutum</name>
    <dbReference type="NCBI Taxonomy" id="265104"/>
    <lineage>
        <taxon>Eukaryota</taxon>
        <taxon>Fungi</taxon>
        <taxon>Dikarya</taxon>
        <taxon>Ascomycota</taxon>
        <taxon>Pezizomycotina</taxon>
        <taxon>Geoglossomycetes</taxon>
        <taxon>Geoglossales</taxon>
        <taxon>Geoglossaceae</taxon>
        <taxon>Trichoglossum</taxon>
    </lineage>
</organism>
<feature type="compositionally biased region" description="Polar residues" evidence="7">
    <location>
        <begin position="1818"/>
        <end position="1851"/>
    </location>
</feature>
<dbReference type="GO" id="GO:0140445">
    <property type="term" value="C:chromosome, telomeric repeat region"/>
    <property type="evidence" value="ECO:0007669"/>
    <property type="project" value="TreeGrafter"/>
</dbReference>
<dbReference type="InterPro" id="IPR022031">
    <property type="entry name" value="Rif1_N"/>
</dbReference>
<keyword evidence="4" id="KW-0779">Telomere</keyword>
<reference evidence="9" key="1">
    <citation type="submission" date="2021-03" db="EMBL/GenBank/DDBJ databases">
        <title>Comparative genomics and phylogenomic investigation of the class Geoglossomycetes provide insights into ecological specialization and systematics.</title>
        <authorList>
            <person name="Melie T."/>
            <person name="Pirro S."/>
            <person name="Miller A.N."/>
            <person name="Quandt A."/>
        </authorList>
    </citation>
    <scope>NUCLEOTIDE SEQUENCE</scope>
    <source>
        <strain evidence="9">CAQ_001_2017</strain>
    </source>
</reference>
<evidence type="ECO:0000256" key="5">
    <source>
        <dbReference type="ARBA" id="ARBA00023242"/>
    </source>
</evidence>
<feature type="compositionally biased region" description="Basic and acidic residues" evidence="7">
    <location>
        <begin position="1337"/>
        <end position="1353"/>
    </location>
</feature>
<name>A0A9P8LBA6_9PEZI</name>
<feature type="region of interest" description="Disordered" evidence="7">
    <location>
        <begin position="16"/>
        <end position="75"/>
    </location>
</feature>
<feature type="compositionally biased region" description="Polar residues" evidence="7">
    <location>
        <begin position="1461"/>
        <end position="1472"/>
    </location>
</feature>
<feature type="region of interest" description="Disordered" evidence="7">
    <location>
        <begin position="1122"/>
        <end position="1146"/>
    </location>
</feature>
<feature type="domain" description="Telomere-associated protein Rif1 N-terminal" evidence="8">
    <location>
        <begin position="154"/>
        <end position="524"/>
    </location>
</feature>
<feature type="compositionally biased region" description="Polar residues" evidence="7">
    <location>
        <begin position="1410"/>
        <end position="1424"/>
    </location>
</feature>
<feature type="compositionally biased region" description="Pro residues" evidence="7">
    <location>
        <begin position="1611"/>
        <end position="1621"/>
    </location>
</feature>
<evidence type="ECO:0000256" key="1">
    <source>
        <dbReference type="ARBA" id="ARBA00004123"/>
    </source>
</evidence>
<dbReference type="Pfam" id="PF12231">
    <property type="entry name" value="Rif1_N"/>
    <property type="match status" value="1"/>
</dbReference>
<feature type="compositionally biased region" description="Polar residues" evidence="7">
    <location>
        <begin position="1539"/>
        <end position="1549"/>
    </location>
</feature>
<gene>
    <name evidence="9" type="ORF">GP486_004374</name>
</gene>
<feature type="region of interest" description="Disordered" evidence="7">
    <location>
        <begin position="1818"/>
        <end position="1854"/>
    </location>
</feature>
<dbReference type="Proteomes" id="UP000750711">
    <property type="component" value="Unassembled WGS sequence"/>
</dbReference>